<reference evidence="2 3" key="1">
    <citation type="submission" date="2019-10" db="EMBL/GenBank/DDBJ databases">
        <title>Pseudomonas dajingensis sp. nov., isolated from the profound head ulcers of farmed Murray cod (Maccullochella peelii peelii).</title>
        <authorList>
            <person name="Liu Y."/>
        </authorList>
    </citation>
    <scope>NUCLEOTIDE SEQUENCE [LARGE SCALE GENOMIC DNA]</scope>
    <source>
        <strain evidence="2 3">MC042</strain>
    </source>
</reference>
<dbReference type="InterPro" id="IPR011990">
    <property type="entry name" value="TPR-like_helical_dom_sf"/>
</dbReference>
<accession>A0A7X1PN09</accession>
<evidence type="ECO:0000313" key="2">
    <source>
        <dbReference type="EMBL" id="MQA54747.1"/>
    </source>
</evidence>
<comment type="caution">
    <text evidence="2">The sequence shown here is derived from an EMBL/GenBank/DDBJ whole genome shotgun (WGS) entry which is preliminary data.</text>
</comment>
<name>A0A7X1PN09_9PSED</name>
<protein>
    <submittedName>
        <fullName evidence="2">Sel1 repeat family protein</fullName>
    </submittedName>
</protein>
<proteinExistence type="predicted"/>
<dbReference type="SUPFAM" id="SSF81901">
    <property type="entry name" value="HCP-like"/>
    <property type="match status" value="1"/>
</dbReference>
<organism evidence="2 3">
    <name type="scientific">Pseudomonas piscis</name>
    <dbReference type="NCBI Taxonomy" id="2614538"/>
    <lineage>
        <taxon>Bacteria</taxon>
        <taxon>Pseudomonadati</taxon>
        <taxon>Pseudomonadota</taxon>
        <taxon>Gammaproteobacteria</taxon>
        <taxon>Pseudomonadales</taxon>
        <taxon>Pseudomonadaceae</taxon>
        <taxon>Pseudomonas</taxon>
    </lineage>
</organism>
<sequence length="215" mass="23231">MRPFYFPWLLAMTLLPAWQALAAPAPATPAEAVSTQVLAQPQWQSLARQCPATLVPRKEAPTEPDRCSEPGQMEGCLQSCKRGDGNDCYWLGINVQKAKGPAMGYEPLFQRACSLGVVSGCTNRAAGMYVATPDDESVRQCVTKTYAKACETNDPWACTMYGFNLSQGIGTTTDNTKALKVLGRSCNKHGTEDPACTAAIQLQQKIQDKLAAPKP</sequence>
<keyword evidence="1" id="KW-0732">Signal</keyword>
<feature type="signal peptide" evidence="1">
    <location>
        <begin position="1"/>
        <end position="22"/>
    </location>
</feature>
<gene>
    <name evidence="2" type="ORF">GDH07_15640</name>
</gene>
<evidence type="ECO:0000313" key="3">
    <source>
        <dbReference type="Proteomes" id="UP000486534"/>
    </source>
</evidence>
<dbReference type="EMBL" id="WHUV01000002">
    <property type="protein sequence ID" value="MQA54747.1"/>
    <property type="molecule type" value="Genomic_DNA"/>
</dbReference>
<dbReference type="AlphaFoldDB" id="A0A7X1PN09"/>
<dbReference type="Proteomes" id="UP000486534">
    <property type="component" value="Unassembled WGS sequence"/>
</dbReference>
<dbReference type="Gene3D" id="1.25.40.10">
    <property type="entry name" value="Tetratricopeptide repeat domain"/>
    <property type="match status" value="1"/>
</dbReference>
<feature type="chain" id="PRO_5031087967" evidence="1">
    <location>
        <begin position="23"/>
        <end position="215"/>
    </location>
</feature>
<evidence type="ECO:0000256" key="1">
    <source>
        <dbReference type="SAM" id="SignalP"/>
    </source>
</evidence>
<dbReference type="RefSeq" id="WP_152898111.1">
    <property type="nucleotide sequence ID" value="NZ_WHUV01000002.1"/>
</dbReference>